<dbReference type="Gene3D" id="1.25.40.20">
    <property type="entry name" value="Ankyrin repeat-containing domain"/>
    <property type="match status" value="1"/>
</dbReference>
<sequence length="239" mass="26762">MSHQRRQRNGNNPKEQDFSSIRKVIRGAIRMPREIRPVAEKSQQEAVQITLEEPKSDLENGTNSSRDRELREHRTLCAPLLQAALKGDWKTGEAFLKKNPHCIALPITKEEGTALHNAAATKRTTFVKQLVKLMKPSDLELQTTEGCTALIFAVQSGSVTIAREMVEKNNKLPCIRKDDKMTPLGSAAWCGPRHKKMVSYLLSVTPYEHLTAHERTGLLLGTIHSDMFGMVLVSLNVVD</sequence>
<dbReference type="SUPFAM" id="SSF48403">
    <property type="entry name" value="Ankyrin repeat"/>
    <property type="match status" value="1"/>
</dbReference>
<dbReference type="OrthoDB" id="1921232at2759"/>
<comment type="caution">
    <text evidence="2">The sequence shown here is derived from an EMBL/GenBank/DDBJ whole genome shotgun (WGS) entry which is preliminary data.</text>
</comment>
<organism evidence="2 3">
    <name type="scientific">Morella rubra</name>
    <name type="common">Chinese bayberry</name>
    <dbReference type="NCBI Taxonomy" id="262757"/>
    <lineage>
        <taxon>Eukaryota</taxon>
        <taxon>Viridiplantae</taxon>
        <taxon>Streptophyta</taxon>
        <taxon>Embryophyta</taxon>
        <taxon>Tracheophyta</taxon>
        <taxon>Spermatophyta</taxon>
        <taxon>Magnoliopsida</taxon>
        <taxon>eudicotyledons</taxon>
        <taxon>Gunneridae</taxon>
        <taxon>Pentapetalae</taxon>
        <taxon>rosids</taxon>
        <taxon>fabids</taxon>
        <taxon>Fagales</taxon>
        <taxon>Myricaceae</taxon>
        <taxon>Morella</taxon>
    </lineage>
</organism>
<dbReference type="InterPro" id="IPR036770">
    <property type="entry name" value="Ankyrin_rpt-contain_sf"/>
</dbReference>
<protein>
    <submittedName>
        <fullName evidence="2">Uncharacterized protein</fullName>
    </submittedName>
</protein>
<dbReference type="Pfam" id="PF12796">
    <property type="entry name" value="Ank_2"/>
    <property type="match status" value="1"/>
</dbReference>
<gene>
    <name evidence="2" type="ORF">CJ030_MR3G007492</name>
</gene>
<dbReference type="InterPro" id="IPR002110">
    <property type="entry name" value="Ankyrin_rpt"/>
</dbReference>
<dbReference type="PANTHER" id="PTHR24121:SF21">
    <property type="entry name" value="ANKYRIN REPEAT FAMILY PROTEIN"/>
    <property type="match status" value="1"/>
</dbReference>
<proteinExistence type="predicted"/>
<dbReference type="SMART" id="SM00248">
    <property type="entry name" value="ANK"/>
    <property type="match status" value="3"/>
</dbReference>
<name>A0A6A1WBE7_9ROSI</name>
<dbReference type="Proteomes" id="UP000516437">
    <property type="component" value="Chromosome 3"/>
</dbReference>
<dbReference type="EMBL" id="RXIC02000021">
    <property type="protein sequence ID" value="KAB1220998.1"/>
    <property type="molecule type" value="Genomic_DNA"/>
</dbReference>
<evidence type="ECO:0000256" key="1">
    <source>
        <dbReference type="SAM" id="MobiDB-lite"/>
    </source>
</evidence>
<dbReference type="PANTHER" id="PTHR24121">
    <property type="entry name" value="NO MECHANORECEPTOR POTENTIAL C, ISOFORM D-RELATED"/>
    <property type="match status" value="1"/>
</dbReference>
<feature type="region of interest" description="Disordered" evidence="1">
    <location>
        <begin position="1"/>
        <end position="70"/>
    </location>
</feature>
<dbReference type="AlphaFoldDB" id="A0A6A1WBE7"/>
<evidence type="ECO:0000313" key="2">
    <source>
        <dbReference type="EMBL" id="KAB1220998.1"/>
    </source>
</evidence>
<keyword evidence="3" id="KW-1185">Reference proteome</keyword>
<evidence type="ECO:0000313" key="3">
    <source>
        <dbReference type="Proteomes" id="UP000516437"/>
    </source>
</evidence>
<feature type="compositionally biased region" description="Basic and acidic residues" evidence="1">
    <location>
        <begin position="31"/>
        <end position="43"/>
    </location>
</feature>
<reference evidence="2 3" key="1">
    <citation type="journal article" date="2019" name="Plant Biotechnol. J.">
        <title>The red bayberry genome and genetic basis of sex determination.</title>
        <authorList>
            <person name="Jia H.M."/>
            <person name="Jia H.J."/>
            <person name="Cai Q.L."/>
            <person name="Wang Y."/>
            <person name="Zhao H.B."/>
            <person name="Yang W.F."/>
            <person name="Wang G.Y."/>
            <person name="Li Y.H."/>
            <person name="Zhan D.L."/>
            <person name="Shen Y.T."/>
            <person name="Niu Q.F."/>
            <person name="Chang L."/>
            <person name="Qiu J."/>
            <person name="Zhao L."/>
            <person name="Xie H.B."/>
            <person name="Fu W.Y."/>
            <person name="Jin J."/>
            <person name="Li X.W."/>
            <person name="Jiao Y."/>
            <person name="Zhou C.C."/>
            <person name="Tu T."/>
            <person name="Chai C.Y."/>
            <person name="Gao J.L."/>
            <person name="Fan L.J."/>
            <person name="van de Weg E."/>
            <person name="Wang J.Y."/>
            <person name="Gao Z.S."/>
        </authorList>
    </citation>
    <scope>NUCLEOTIDE SEQUENCE [LARGE SCALE GENOMIC DNA]</scope>
    <source>
        <tissue evidence="2">Leaves</tissue>
    </source>
</reference>
<accession>A0A6A1WBE7</accession>